<comment type="caution">
    <text evidence="2">The sequence shown here is derived from an EMBL/GenBank/DDBJ whole genome shotgun (WGS) entry which is preliminary data.</text>
</comment>
<dbReference type="Pfam" id="PF03108">
    <property type="entry name" value="DBD_Tnp_Mut"/>
    <property type="match status" value="1"/>
</dbReference>
<evidence type="ECO:0000259" key="1">
    <source>
        <dbReference type="Pfam" id="PF03108"/>
    </source>
</evidence>
<gene>
    <name evidence="2" type="ORF">C2845_PM05G32840</name>
</gene>
<dbReference type="EMBL" id="PQIB02000003">
    <property type="protein sequence ID" value="RLN31155.1"/>
    <property type="molecule type" value="Genomic_DNA"/>
</dbReference>
<organism evidence="2 3">
    <name type="scientific">Panicum miliaceum</name>
    <name type="common">Proso millet</name>
    <name type="synonym">Broomcorn millet</name>
    <dbReference type="NCBI Taxonomy" id="4540"/>
    <lineage>
        <taxon>Eukaryota</taxon>
        <taxon>Viridiplantae</taxon>
        <taxon>Streptophyta</taxon>
        <taxon>Embryophyta</taxon>
        <taxon>Tracheophyta</taxon>
        <taxon>Spermatophyta</taxon>
        <taxon>Magnoliopsida</taxon>
        <taxon>Liliopsida</taxon>
        <taxon>Poales</taxon>
        <taxon>Poaceae</taxon>
        <taxon>PACMAD clade</taxon>
        <taxon>Panicoideae</taxon>
        <taxon>Panicodae</taxon>
        <taxon>Paniceae</taxon>
        <taxon>Panicinae</taxon>
        <taxon>Panicum</taxon>
        <taxon>Panicum sect. Panicum</taxon>
    </lineage>
</organism>
<evidence type="ECO:0000313" key="2">
    <source>
        <dbReference type="EMBL" id="RLN31155.1"/>
    </source>
</evidence>
<dbReference type="Proteomes" id="UP000275267">
    <property type="component" value="Unassembled WGS sequence"/>
</dbReference>
<proteinExistence type="predicted"/>
<name>A0A3L6T5C0_PANMI</name>
<accession>A0A3L6T5C0</accession>
<dbReference type="InterPro" id="IPR004332">
    <property type="entry name" value="Transposase_MuDR"/>
</dbReference>
<keyword evidence="3" id="KW-1185">Reference proteome</keyword>
<evidence type="ECO:0000313" key="3">
    <source>
        <dbReference type="Proteomes" id="UP000275267"/>
    </source>
</evidence>
<dbReference type="AlphaFoldDB" id="A0A3L6T5C0"/>
<sequence length="76" mass="8717">MPEADYDMKDPLMIVGTLYSNMDAFKLALASHAVKHKFHYDIEASDTGRYRVYCSGKKVGCRWRMHASTLKDEVTD</sequence>
<feature type="domain" description="Transposase MuDR plant" evidence="1">
    <location>
        <begin position="13"/>
        <end position="74"/>
    </location>
</feature>
<reference evidence="3" key="1">
    <citation type="journal article" date="2019" name="Nat. Commun.">
        <title>The genome of broomcorn millet.</title>
        <authorList>
            <person name="Zou C."/>
            <person name="Miki D."/>
            <person name="Li D."/>
            <person name="Tang Q."/>
            <person name="Xiao L."/>
            <person name="Rajput S."/>
            <person name="Deng P."/>
            <person name="Jia W."/>
            <person name="Huang R."/>
            <person name="Zhang M."/>
            <person name="Sun Y."/>
            <person name="Hu J."/>
            <person name="Fu X."/>
            <person name="Schnable P.S."/>
            <person name="Li F."/>
            <person name="Zhang H."/>
            <person name="Feng B."/>
            <person name="Zhu X."/>
            <person name="Liu R."/>
            <person name="Schnable J.C."/>
            <person name="Zhu J.-K."/>
            <person name="Zhang H."/>
        </authorList>
    </citation>
    <scope>NUCLEOTIDE SEQUENCE [LARGE SCALE GENOMIC DNA]</scope>
</reference>
<protein>
    <recommendedName>
        <fullName evidence="1">Transposase MuDR plant domain-containing protein</fullName>
    </recommendedName>
</protein>